<proteinExistence type="inferred from homology"/>
<keyword evidence="6" id="KW-0175">Coiled coil</keyword>
<sequence>MIQDVLKEAQDHMQKAVEALKKEFATMRVGRATPALLEKVLVDYYGSQMPVNQLATITAPEARLLVIQPWDKGALGAIEKAILKSDLGLTPTNDGSVIRLTIPPLTQERRQELVKVAKKKAEEARVAIRNIRREANDQIKNLEKDKTVSEDEGKRGQDEVQKLTDKFIKTVDELLKSKEEEIMSV</sequence>
<evidence type="ECO:0000256" key="3">
    <source>
        <dbReference type="ARBA" id="ARBA00022490"/>
    </source>
</evidence>
<dbReference type="FunFam" id="1.10.132.20:FF:000001">
    <property type="entry name" value="Ribosome-recycling factor"/>
    <property type="match status" value="1"/>
</dbReference>
<reference evidence="9" key="1">
    <citation type="submission" date="2016-12" db="EMBL/GenBank/DDBJ databases">
        <title>Draft Genome Sequences od Carboxydothermus pertinax and islandicus, Hydrogenogenic Carboxydotrophic Bacteria.</title>
        <authorList>
            <person name="Fukuyama Y."/>
            <person name="Ohmae K."/>
            <person name="Yoneda Y."/>
            <person name="Yoshida T."/>
            <person name="Sako Y."/>
        </authorList>
    </citation>
    <scope>NUCLEOTIDE SEQUENCE [LARGE SCALE GENOMIC DNA]</scope>
    <source>
        <strain evidence="9">Ug1</strain>
    </source>
</reference>
<dbReference type="HAMAP" id="MF_00040">
    <property type="entry name" value="RRF"/>
    <property type="match status" value="1"/>
</dbReference>
<dbReference type="GO" id="GO:0006415">
    <property type="term" value="P:translational termination"/>
    <property type="evidence" value="ECO:0007669"/>
    <property type="project" value="UniProtKB-UniRule"/>
</dbReference>
<accession>A0A1L8CX70</accession>
<evidence type="ECO:0000313" key="8">
    <source>
        <dbReference type="EMBL" id="GAV23464.1"/>
    </source>
</evidence>
<evidence type="ECO:0000256" key="5">
    <source>
        <dbReference type="HAMAP-Rule" id="MF_00040"/>
    </source>
</evidence>
<dbReference type="GO" id="GO:0043023">
    <property type="term" value="F:ribosomal large subunit binding"/>
    <property type="evidence" value="ECO:0007669"/>
    <property type="project" value="TreeGrafter"/>
</dbReference>
<keyword evidence="4 5" id="KW-0648">Protein biosynthesis</keyword>
<name>A0A1L8CX70_9THEO</name>
<dbReference type="SUPFAM" id="SSF55194">
    <property type="entry name" value="Ribosome recycling factor, RRF"/>
    <property type="match status" value="1"/>
</dbReference>
<dbReference type="STRING" id="870242.cpu_19740"/>
<protein>
    <recommendedName>
        <fullName evidence="5">Ribosome-recycling factor</fullName>
        <shortName evidence="5">RRF</shortName>
    </recommendedName>
    <alternativeName>
        <fullName evidence="5">Ribosome-releasing factor</fullName>
    </alternativeName>
</protein>
<comment type="function">
    <text evidence="5">Responsible for the release of ribosomes from messenger RNA at the termination of protein biosynthesis. May increase the efficiency of translation by recycling ribosomes from one round of translation to another.</text>
</comment>
<evidence type="ECO:0000313" key="9">
    <source>
        <dbReference type="Proteomes" id="UP000187485"/>
    </source>
</evidence>
<dbReference type="OrthoDB" id="9804006at2"/>
<organism evidence="8 9">
    <name type="scientific">Carboxydothermus pertinax</name>
    <dbReference type="NCBI Taxonomy" id="870242"/>
    <lineage>
        <taxon>Bacteria</taxon>
        <taxon>Bacillati</taxon>
        <taxon>Bacillota</taxon>
        <taxon>Clostridia</taxon>
        <taxon>Thermoanaerobacterales</taxon>
        <taxon>Thermoanaerobacteraceae</taxon>
        <taxon>Carboxydothermus</taxon>
    </lineage>
</organism>
<dbReference type="CDD" id="cd00520">
    <property type="entry name" value="RRF"/>
    <property type="match status" value="1"/>
</dbReference>
<feature type="domain" description="Ribosome recycling factor" evidence="7">
    <location>
        <begin position="20"/>
        <end position="183"/>
    </location>
</feature>
<dbReference type="InterPro" id="IPR002661">
    <property type="entry name" value="Ribosome_recyc_fac"/>
</dbReference>
<dbReference type="FunFam" id="3.30.1360.40:FF:000001">
    <property type="entry name" value="Ribosome-recycling factor"/>
    <property type="match status" value="1"/>
</dbReference>
<dbReference type="Proteomes" id="UP000187485">
    <property type="component" value="Unassembled WGS sequence"/>
</dbReference>
<dbReference type="PANTHER" id="PTHR20982:SF3">
    <property type="entry name" value="MITOCHONDRIAL RIBOSOME RECYCLING FACTOR PSEUDO 1"/>
    <property type="match status" value="1"/>
</dbReference>
<keyword evidence="9" id="KW-1185">Reference proteome</keyword>
<dbReference type="Gene3D" id="1.10.132.20">
    <property type="entry name" value="Ribosome-recycling factor"/>
    <property type="match status" value="1"/>
</dbReference>
<dbReference type="InterPro" id="IPR023584">
    <property type="entry name" value="Ribosome_recyc_fac_dom"/>
</dbReference>
<evidence type="ECO:0000256" key="1">
    <source>
        <dbReference type="ARBA" id="ARBA00004496"/>
    </source>
</evidence>
<dbReference type="EMBL" id="BDJK01000055">
    <property type="protein sequence ID" value="GAV23464.1"/>
    <property type="molecule type" value="Genomic_DNA"/>
</dbReference>
<dbReference type="AlphaFoldDB" id="A0A1L8CX70"/>
<dbReference type="Pfam" id="PF01765">
    <property type="entry name" value="RRF"/>
    <property type="match status" value="1"/>
</dbReference>
<comment type="caution">
    <text evidence="8">The sequence shown here is derived from an EMBL/GenBank/DDBJ whole genome shotgun (WGS) entry which is preliminary data.</text>
</comment>
<keyword evidence="3 5" id="KW-0963">Cytoplasm</keyword>
<evidence type="ECO:0000259" key="7">
    <source>
        <dbReference type="Pfam" id="PF01765"/>
    </source>
</evidence>
<dbReference type="InterPro" id="IPR036191">
    <property type="entry name" value="RRF_sf"/>
</dbReference>
<gene>
    <name evidence="5" type="primary">frr</name>
    <name evidence="8" type="ORF">cpu_19740</name>
</gene>
<dbReference type="NCBIfam" id="TIGR00496">
    <property type="entry name" value="frr"/>
    <property type="match status" value="1"/>
</dbReference>
<feature type="coiled-coil region" evidence="6">
    <location>
        <begin position="114"/>
        <end position="152"/>
    </location>
</feature>
<dbReference type="GO" id="GO:0005737">
    <property type="term" value="C:cytoplasm"/>
    <property type="evidence" value="ECO:0007669"/>
    <property type="project" value="UniProtKB-SubCell"/>
</dbReference>
<evidence type="ECO:0000256" key="6">
    <source>
        <dbReference type="SAM" id="Coils"/>
    </source>
</evidence>
<dbReference type="Gene3D" id="3.30.1360.40">
    <property type="match status" value="1"/>
</dbReference>
<comment type="similarity">
    <text evidence="2 5">Belongs to the RRF family.</text>
</comment>
<comment type="subcellular location">
    <subcellularLocation>
        <location evidence="1 5">Cytoplasm</location>
    </subcellularLocation>
</comment>
<dbReference type="PANTHER" id="PTHR20982">
    <property type="entry name" value="RIBOSOME RECYCLING FACTOR"/>
    <property type="match status" value="1"/>
</dbReference>
<evidence type="ECO:0000256" key="4">
    <source>
        <dbReference type="ARBA" id="ARBA00022917"/>
    </source>
</evidence>
<evidence type="ECO:0000256" key="2">
    <source>
        <dbReference type="ARBA" id="ARBA00005912"/>
    </source>
</evidence>